<dbReference type="InterPro" id="IPR003959">
    <property type="entry name" value="ATPase_AAA_core"/>
</dbReference>
<organism evidence="11 12">
    <name type="scientific">Strix occidentalis caurina</name>
    <name type="common">northern spotted owl</name>
    <dbReference type="NCBI Taxonomy" id="311401"/>
    <lineage>
        <taxon>Eukaryota</taxon>
        <taxon>Metazoa</taxon>
        <taxon>Chordata</taxon>
        <taxon>Craniata</taxon>
        <taxon>Vertebrata</taxon>
        <taxon>Euteleostomi</taxon>
        <taxon>Archelosauria</taxon>
        <taxon>Archosauria</taxon>
        <taxon>Dinosauria</taxon>
        <taxon>Saurischia</taxon>
        <taxon>Theropoda</taxon>
        <taxon>Coelurosauria</taxon>
        <taxon>Aves</taxon>
        <taxon>Neognathae</taxon>
        <taxon>Neoaves</taxon>
        <taxon>Telluraves</taxon>
        <taxon>Strigiformes</taxon>
        <taxon>Strigidae</taxon>
        <taxon>Strix</taxon>
    </lineage>
</organism>
<keyword evidence="4" id="KW-0547">Nucleotide-binding</keyword>
<name>A0A8D0FR13_STROC</name>
<evidence type="ECO:0000313" key="11">
    <source>
        <dbReference type="Ensembl" id="ENSSOCP00000020505.1"/>
    </source>
</evidence>
<feature type="signal peptide" evidence="8">
    <location>
        <begin position="1"/>
        <end position="19"/>
    </location>
</feature>
<dbReference type="GO" id="GO:0005874">
    <property type="term" value="C:microtubule"/>
    <property type="evidence" value="ECO:0007669"/>
    <property type="project" value="UniProtKB-KW"/>
</dbReference>
<accession>A0A8D0FR13</accession>
<proteinExistence type="predicted"/>
<dbReference type="GO" id="GO:0016853">
    <property type="term" value="F:isomerase activity"/>
    <property type="evidence" value="ECO:0007669"/>
    <property type="project" value="UniProtKB-KW"/>
</dbReference>
<dbReference type="AlphaFoldDB" id="A0A8D0FR13"/>
<dbReference type="InterPro" id="IPR050304">
    <property type="entry name" value="MT-severing_AAA_ATPase"/>
</dbReference>
<evidence type="ECO:0000259" key="10">
    <source>
        <dbReference type="Pfam" id="PF17862"/>
    </source>
</evidence>
<comment type="subcellular location">
    <subcellularLocation>
        <location evidence="1">Cytoplasm</location>
        <location evidence="1">Cytoskeleton</location>
        <location evidence="1">Spindle pole</location>
    </subcellularLocation>
</comment>
<dbReference type="InterPro" id="IPR041569">
    <property type="entry name" value="AAA_lid_3"/>
</dbReference>
<dbReference type="GO" id="GO:0000922">
    <property type="term" value="C:spindle pole"/>
    <property type="evidence" value="ECO:0007669"/>
    <property type="project" value="UniProtKB-SubCell"/>
</dbReference>
<evidence type="ECO:0000256" key="6">
    <source>
        <dbReference type="ARBA" id="ARBA00023212"/>
    </source>
</evidence>
<evidence type="ECO:0000256" key="4">
    <source>
        <dbReference type="ARBA" id="ARBA00022741"/>
    </source>
</evidence>
<feature type="domain" description="AAA ATPase AAA+ lid" evidence="10">
    <location>
        <begin position="357"/>
        <end position="395"/>
    </location>
</feature>
<evidence type="ECO:0000259" key="9">
    <source>
        <dbReference type="Pfam" id="PF00004"/>
    </source>
</evidence>
<dbReference type="PANTHER" id="PTHR23074:SF78">
    <property type="entry name" value="KATANIN P60 ATPASE-CONTAINING SUBUNIT A-LIKE 2"/>
    <property type="match status" value="1"/>
</dbReference>
<evidence type="ECO:0000256" key="2">
    <source>
        <dbReference type="ARBA" id="ARBA00022490"/>
    </source>
</evidence>
<evidence type="ECO:0008006" key="13">
    <source>
        <dbReference type="Google" id="ProtNLM"/>
    </source>
</evidence>
<dbReference type="Proteomes" id="UP000694551">
    <property type="component" value="Unplaced"/>
</dbReference>
<sequence length="447" mass="50410">ITSKVRLLFSLWYVNAANALEQETKLSLRGFEVCDNIDLETILMDYESYYFVKFQKYPKITKKALDDTGMWLFSKKKAFVSQSLKCVFAWYTHRPSCVCQRLMFELSYITLEQSDFGLSSVAINKTGGDSTHPRRGQVIDFHGMIQDAVKVSSNGIALKSLNCDPDPSERLLKPLSAFIGMTGEMRELATVVSKDIYLHNPNMKWDDIIGLDAAKRLVKEAVVYPIRLFTGTGKTLLAKAVATECNTTFFNISVFTIVSKWRGDSEKLVWVLFELAWYHAPSIIFLDELVSVMSQRGTVSGGEHEGTASNLDLDSALLQRLEKRILVDLPSKEAWQVMIQHWLPSLSNSRGVELRTDLDYSLLGKETDGYSTSDVKLVCKEAAMRPVRKISDALENHQPGTTVTNLPAIRLDTITTADFLDVITHTKPSAKNLSQKYTAWQREFESV</sequence>
<dbReference type="Pfam" id="PF00004">
    <property type="entry name" value="AAA"/>
    <property type="match status" value="1"/>
</dbReference>
<dbReference type="GO" id="GO:0005524">
    <property type="term" value="F:ATP binding"/>
    <property type="evidence" value="ECO:0007669"/>
    <property type="project" value="UniProtKB-KW"/>
</dbReference>
<protein>
    <recommendedName>
        <fullName evidence="13">Katanin p60 ATPase-containing subunit A-like 2</fullName>
    </recommendedName>
</protein>
<dbReference type="InterPro" id="IPR027417">
    <property type="entry name" value="P-loop_NTPase"/>
</dbReference>
<evidence type="ECO:0000256" key="8">
    <source>
        <dbReference type="SAM" id="SignalP"/>
    </source>
</evidence>
<evidence type="ECO:0000256" key="5">
    <source>
        <dbReference type="ARBA" id="ARBA00022840"/>
    </source>
</evidence>
<dbReference type="PANTHER" id="PTHR23074">
    <property type="entry name" value="AAA DOMAIN-CONTAINING"/>
    <property type="match status" value="1"/>
</dbReference>
<dbReference type="Ensembl" id="ENSSOCT00000021018.1">
    <property type="protein sequence ID" value="ENSSOCP00000020505.1"/>
    <property type="gene ID" value="ENSSOCG00000014842.1"/>
</dbReference>
<keyword evidence="8" id="KW-0732">Signal</keyword>
<dbReference type="SUPFAM" id="SSF52540">
    <property type="entry name" value="P-loop containing nucleoside triphosphate hydrolases"/>
    <property type="match status" value="1"/>
</dbReference>
<feature type="chain" id="PRO_5034944633" description="Katanin p60 ATPase-containing subunit A-like 2" evidence="8">
    <location>
        <begin position="20"/>
        <end position="447"/>
    </location>
</feature>
<evidence type="ECO:0000256" key="3">
    <source>
        <dbReference type="ARBA" id="ARBA00022701"/>
    </source>
</evidence>
<reference evidence="11" key="2">
    <citation type="submission" date="2025-09" db="UniProtKB">
        <authorList>
            <consortium name="Ensembl"/>
        </authorList>
    </citation>
    <scope>IDENTIFICATION</scope>
</reference>
<feature type="domain" description="ATPase AAA-type core" evidence="9">
    <location>
        <begin position="231"/>
        <end position="310"/>
    </location>
</feature>
<keyword evidence="12" id="KW-1185">Reference proteome</keyword>
<keyword evidence="2" id="KW-0963">Cytoplasm</keyword>
<keyword evidence="7" id="KW-0413">Isomerase</keyword>
<evidence type="ECO:0000256" key="7">
    <source>
        <dbReference type="ARBA" id="ARBA00023235"/>
    </source>
</evidence>
<dbReference type="Gene3D" id="1.10.8.60">
    <property type="match status" value="1"/>
</dbReference>
<dbReference type="Pfam" id="PF17862">
    <property type="entry name" value="AAA_lid_3"/>
    <property type="match status" value="1"/>
</dbReference>
<dbReference type="FunFam" id="1.10.8.60:FF:000048">
    <property type="entry name" value="Katanin p60 ATPase-containing subunit A-like 2"/>
    <property type="match status" value="1"/>
</dbReference>
<dbReference type="GO" id="GO:0016887">
    <property type="term" value="F:ATP hydrolysis activity"/>
    <property type="evidence" value="ECO:0007669"/>
    <property type="project" value="InterPro"/>
</dbReference>
<dbReference type="Gene3D" id="3.40.50.300">
    <property type="entry name" value="P-loop containing nucleotide triphosphate hydrolases"/>
    <property type="match status" value="2"/>
</dbReference>
<evidence type="ECO:0000313" key="12">
    <source>
        <dbReference type="Proteomes" id="UP000694551"/>
    </source>
</evidence>
<reference evidence="11" key="1">
    <citation type="submission" date="2025-08" db="UniProtKB">
        <authorList>
            <consortium name="Ensembl"/>
        </authorList>
    </citation>
    <scope>IDENTIFICATION</scope>
</reference>
<evidence type="ECO:0000256" key="1">
    <source>
        <dbReference type="ARBA" id="ARBA00004647"/>
    </source>
</evidence>
<keyword evidence="6" id="KW-0206">Cytoskeleton</keyword>
<keyword evidence="3" id="KW-0493">Microtubule</keyword>
<keyword evidence="5" id="KW-0067">ATP-binding</keyword>